<dbReference type="Pfam" id="PF01498">
    <property type="entry name" value="HTH_Tnp_Tc3_2"/>
    <property type="match status" value="1"/>
</dbReference>
<comment type="caution">
    <text evidence="2">The sequence shown here is derived from an EMBL/GenBank/DDBJ whole genome shotgun (WGS) entry which is preliminary data.</text>
</comment>
<keyword evidence="3" id="KW-1185">Reference proteome</keyword>
<reference evidence="2 3" key="1">
    <citation type="journal article" date="2018" name="PLoS Pathog.">
        <title>Evolution of structural diversity of trichothecenes, a family of toxins produced by plant pathogenic and entomopathogenic fungi.</title>
        <authorList>
            <person name="Proctor R.H."/>
            <person name="McCormick S.P."/>
            <person name="Kim H.S."/>
            <person name="Cardoza R.E."/>
            <person name="Stanley A.M."/>
            <person name="Lindo L."/>
            <person name="Kelly A."/>
            <person name="Brown D.W."/>
            <person name="Lee T."/>
            <person name="Vaughan M.M."/>
            <person name="Alexander N.J."/>
            <person name="Busman M."/>
            <person name="Gutierrez S."/>
        </authorList>
    </citation>
    <scope>NUCLEOTIDE SEQUENCE [LARGE SCALE GENOMIC DNA]</scope>
    <source>
        <strain evidence="2 3">NRRL 13405</strain>
    </source>
</reference>
<dbReference type="GO" id="GO:0006313">
    <property type="term" value="P:DNA transposition"/>
    <property type="evidence" value="ECO:0007669"/>
    <property type="project" value="InterPro"/>
</dbReference>
<dbReference type="InterPro" id="IPR036397">
    <property type="entry name" value="RNaseH_sf"/>
</dbReference>
<dbReference type="GO" id="GO:0003677">
    <property type="term" value="F:DNA binding"/>
    <property type="evidence" value="ECO:0007669"/>
    <property type="project" value="InterPro"/>
</dbReference>
<protein>
    <recommendedName>
        <fullName evidence="1">Transposase Tc1-like domain-containing protein</fullName>
    </recommendedName>
</protein>
<proteinExistence type="predicted"/>
<dbReference type="Proteomes" id="UP000265631">
    <property type="component" value="Unassembled WGS sequence"/>
</dbReference>
<dbReference type="EMBL" id="PXXK01000124">
    <property type="protein sequence ID" value="RFN50906.1"/>
    <property type="molecule type" value="Genomic_DNA"/>
</dbReference>
<evidence type="ECO:0000313" key="2">
    <source>
        <dbReference type="EMBL" id="RFN50906.1"/>
    </source>
</evidence>
<sequence length="434" mass="48600">MAQFIAPPSYNDSIHEQQAWAMNYNRQLASRQLKSSQRNRITAIQGMIAEYHAQPVGTKNPQLLRNIVQAKQLLSAISIPTGAQVLGAEFLHAQGWSKEAVAKQVQYQLPDRAAIEPATHLRARARARTRSSTLALSFRPKTPTLTLDQIRKLLQFVQSSPSTRRMPISQIPAALGFDCSERTITVALAKHGFQSHLAITRPRIDEKSRQLRLNFALQHVKWTVEEWTSVLFYDEMRVHLTEQPQEVLVTRKLDDIAHPDCVNIEPVSPADCKNANVYFAHLSGLTGVGPLLSYTRHSNGPLGPENWYRTIFPGFANWYKSHPLGAQFALSPDLPAHSRLTIKGAVQSSHKSILYLPPASPDLNLVNEIFGTIKANLKADKANSLFGDVADYRIDDVVHDTWEGISKEHVSKLIASMPKRCQAVIDADGWYTHF</sequence>
<evidence type="ECO:0000313" key="3">
    <source>
        <dbReference type="Proteomes" id="UP000265631"/>
    </source>
</evidence>
<dbReference type="InterPro" id="IPR002492">
    <property type="entry name" value="Transposase_Tc1-like"/>
</dbReference>
<dbReference type="STRING" id="2594813.A0A395MSL8"/>
<gene>
    <name evidence="2" type="ORF">FIE12Z_4852</name>
</gene>
<dbReference type="AlphaFoldDB" id="A0A395MSL8"/>
<dbReference type="Gene3D" id="3.30.420.10">
    <property type="entry name" value="Ribonuclease H-like superfamily/Ribonuclease H"/>
    <property type="match status" value="1"/>
</dbReference>
<name>A0A395MSL8_9HYPO</name>
<accession>A0A395MSL8</accession>
<feature type="domain" description="Transposase Tc1-like" evidence="1">
    <location>
        <begin position="151"/>
        <end position="221"/>
    </location>
</feature>
<organism evidence="2 3">
    <name type="scientific">Fusarium flagelliforme</name>
    <dbReference type="NCBI Taxonomy" id="2675880"/>
    <lineage>
        <taxon>Eukaryota</taxon>
        <taxon>Fungi</taxon>
        <taxon>Dikarya</taxon>
        <taxon>Ascomycota</taxon>
        <taxon>Pezizomycotina</taxon>
        <taxon>Sordariomycetes</taxon>
        <taxon>Hypocreomycetidae</taxon>
        <taxon>Hypocreales</taxon>
        <taxon>Nectriaceae</taxon>
        <taxon>Fusarium</taxon>
        <taxon>Fusarium incarnatum-equiseti species complex</taxon>
    </lineage>
</organism>
<evidence type="ECO:0000259" key="1">
    <source>
        <dbReference type="Pfam" id="PF01498"/>
    </source>
</evidence>
<dbReference type="GO" id="GO:0015074">
    <property type="term" value="P:DNA integration"/>
    <property type="evidence" value="ECO:0007669"/>
    <property type="project" value="InterPro"/>
</dbReference>